<evidence type="ECO:0000313" key="2">
    <source>
        <dbReference type="Proteomes" id="UP000230559"/>
    </source>
</evidence>
<reference evidence="1 2" key="1">
    <citation type="submission" date="2017-10" db="EMBL/GenBank/DDBJ databases">
        <title>Draft genome sequence of Anoxybacillus flavithermus KU2-6-11 from caldera Uzon (Russia:Kamchtka).</title>
        <authorList>
            <person name="Korzhuk A.V."/>
            <person name="Rozanov A.S."/>
            <person name="Bryanskaya A.V."/>
            <person name="Peltek S.E."/>
        </authorList>
    </citation>
    <scope>NUCLEOTIDE SEQUENCE [LARGE SCALE GENOMIC DNA]</scope>
    <source>
        <strain evidence="1 2">KU2-6_11</strain>
    </source>
</reference>
<dbReference type="AlphaFoldDB" id="A0A2G5RS25"/>
<accession>A0A2G5RS25</accession>
<organism evidence="1 2">
    <name type="scientific">Anoxybacillus flavithermus</name>
    <dbReference type="NCBI Taxonomy" id="33934"/>
    <lineage>
        <taxon>Bacteria</taxon>
        <taxon>Bacillati</taxon>
        <taxon>Bacillota</taxon>
        <taxon>Bacilli</taxon>
        <taxon>Bacillales</taxon>
        <taxon>Anoxybacillaceae</taxon>
        <taxon>Anoxybacillus</taxon>
    </lineage>
</organism>
<dbReference type="RefSeq" id="WP_035050441.1">
    <property type="nucleotide sequence ID" value="NZ_PEDM01000005.1"/>
</dbReference>
<sequence>MVENFMISDRHPIRDPQHARVVGYCAGCGHEIYEGDEIIELPGGEMLHESRDCAYDFCAEIGFAKTAGE</sequence>
<dbReference type="EMBL" id="PEDM01000005">
    <property type="protein sequence ID" value="PIC05516.1"/>
    <property type="molecule type" value="Genomic_DNA"/>
</dbReference>
<protein>
    <submittedName>
        <fullName evidence="1">Uncharacterized protein</fullName>
    </submittedName>
</protein>
<name>A0A2G5RS25_9BACL</name>
<dbReference type="Proteomes" id="UP000230559">
    <property type="component" value="Unassembled WGS sequence"/>
</dbReference>
<evidence type="ECO:0000313" key="1">
    <source>
        <dbReference type="EMBL" id="PIC05516.1"/>
    </source>
</evidence>
<gene>
    <name evidence="1" type="ORF">CS060_04370</name>
</gene>
<proteinExistence type="predicted"/>
<comment type="caution">
    <text evidence="1">The sequence shown here is derived from an EMBL/GenBank/DDBJ whole genome shotgun (WGS) entry which is preliminary data.</text>
</comment>